<dbReference type="EMBL" id="OIVN01003199">
    <property type="protein sequence ID" value="SPD09435.1"/>
    <property type="molecule type" value="Genomic_DNA"/>
</dbReference>
<reference evidence="2" key="1">
    <citation type="submission" date="2018-02" db="EMBL/GenBank/DDBJ databases">
        <authorList>
            <person name="Cohen D.B."/>
            <person name="Kent A.D."/>
        </authorList>
    </citation>
    <scope>NUCLEOTIDE SEQUENCE</scope>
</reference>
<organism evidence="2">
    <name type="scientific">Fagus sylvatica</name>
    <name type="common">Beechnut</name>
    <dbReference type="NCBI Taxonomy" id="28930"/>
    <lineage>
        <taxon>Eukaryota</taxon>
        <taxon>Viridiplantae</taxon>
        <taxon>Streptophyta</taxon>
        <taxon>Embryophyta</taxon>
        <taxon>Tracheophyta</taxon>
        <taxon>Spermatophyta</taxon>
        <taxon>Magnoliopsida</taxon>
        <taxon>eudicotyledons</taxon>
        <taxon>Gunneridae</taxon>
        <taxon>Pentapetalae</taxon>
        <taxon>rosids</taxon>
        <taxon>fabids</taxon>
        <taxon>Fagales</taxon>
        <taxon>Fagaceae</taxon>
        <taxon>Fagus</taxon>
    </lineage>
</organism>
<gene>
    <name evidence="2" type="ORF">FSB_LOCUS37317</name>
</gene>
<dbReference type="AlphaFoldDB" id="A0A2N9HC23"/>
<evidence type="ECO:0000256" key="1">
    <source>
        <dbReference type="SAM" id="MobiDB-lite"/>
    </source>
</evidence>
<dbReference type="PANTHER" id="PTHR36308:SF1">
    <property type="entry name" value="DENTIN SIALOPHOSPHOPROTEIN-RELATED"/>
    <property type="match status" value="1"/>
</dbReference>
<evidence type="ECO:0000313" key="2">
    <source>
        <dbReference type="EMBL" id="SPD09435.1"/>
    </source>
</evidence>
<feature type="region of interest" description="Disordered" evidence="1">
    <location>
        <begin position="1"/>
        <end position="32"/>
    </location>
</feature>
<protein>
    <submittedName>
        <fullName evidence="2">Uncharacterized protein</fullName>
    </submittedName>
</protein>
<proteinExistence type="predicted"/>
<dbReference type="PANTHER" id="PTHR36308">
    <property type="entry name" value="DENTIN SIALOPHOSPHOPROTEIN-RELATED"/>
    <property type="match status" value="1"/>
</dbReference>
<sequence>MPSTNPTVGGGAEDVTKGGDVSSTSTRTNVDDVETIMSQMHDLSFMLEGNLSIPQKR</sequence>
<name>A0A2N9HC23_FAGSY</name>
<accession>A0A2N9HC23</accession>